<feature type="transmembrane region" description="Helical" evidence="1">
    <location>
        <begin position="214"/>
        <end position="231"/>
    </location>
</feature>
<feature type="transmembrane region" description="Helical" evidence="1">
    <location>
        <begin position="95"/>
        <end position="117"/>
    </location>
</feature>
<accession>A0ABU2RGQ0</accession>
<comment type="caution">
    <text evidence="2">The sequence shown here is derived from an EMBL/GenBank/DDBJ whole genome shotgun (WGS) entry which is preliminary data.</text>
</comment>
<evidence type="ECO:0008006" key="4">
    <source>
        <dbReference type="Google" id="ProtNLM"/>
    </source>
</evidence>
<reference evidence="3" key="1">
    <citation type="submission" date="2023-07" db="EMBL/GenBank/DDBJ databases">
        <title>30 novel species of actinomycetes from the DSMZ collection.</title>
        <authorList>
            <person name="Nouioui I."/>
        </authorList>
    </citation>
    <scope>NUCLEOTIDE SEQUENCE [LARGE SCALE GENOMIC DNA]</scope>
    <source>
        <strain evidence="3">DSM 41770</strain>
    </source>
</reference>
<dbReference type="EMBL" id="JAVREX010000004">
    <property type="protein sequence ID" value="MDT0428035.1"/>
    <property type="molecule type" value="Genomic_DNA"/>
</dbReference>
<name>A0ABU2RGQ0_9ACTN</name>
<organism evidence="2 3">
    <name type="scientific">Streptomyces salyersiae</name>
    <dbReference type="NCBI Taxonomy" id="3075530"/>
    <lineage>
        <taxon>Bacteria</taxon>
        <taxon>Bacillati</taxon>
        <taxon>Actinomycetota</taxon>
        <taxon>Actinomycetes</taxon>
        <taxon>Kitasatosporales</taxon>
        <taxon>Streptomycetaceae</taxon>
        <taxon>Streptomyces</taxon>
    </lineage>
</organism>
<evidence type="ECO:0000313" key="3">
    <source>
        <dbReference type="Proteomes" id="UP001183777"/>
    </source>
</evidence>
<dbReference type="Proteomes" id="UP001183777">
    <property type="component" value="Unassembled WGS sequence"/>
</dbReference>
<proteinExistence type="predicted"/>
<gene>
    <name evidence="2" type="ORF">RM649_10315</name>
</gene>
<feature type="transmembrane region" description="Helical" evidence="1">
    <location>
        <begin position="237"/>
        <end position="256"/>
    </location>
</feature>
<keyword evidence="1" id="KW-1133">Transmembrane helix</keyword>
<sequence>MTASHDADAPADLLPVRGAELREDPALHRAVREVGERVGVDFTDDLQVRALLGRGRTVLSGGAPGGSCLGLLLLIVAAGLAVADQISPGLTEHRKALLLAAGTVAVLAGVVIARGVVLGARARRDPVFAAYREVLALARAHGLALAYVPDWLVGRAGPEGPGRTPLPDLPARVRAESAPAPAAGTTGAVPRKPAEVVAWEHEQADGTGGPHAEGGALLLAAGAGGALWAYVSDQPIGYAALVLAVPAAVAVWVAGVRRGARSSRLRAAALAYLAEVRAAQDAGEPVRELSPPLRALMSERDAS</sequence>
<feature type="transmembrane region" description="Helical" evidence="1">
    <location>
        <begin position="58"/>
        <end position="83"/>
    </location>
</feature>
<evidence type="ECO:0000313" key="2">
    <source>
        <dbReference type="EMBL" id="MDT0428035.1"/>
    </source>
</evidence>
<keyword evidence="1" id="KW-0812">Transmembrane</keyword>
<keyword evidence="3" id="KW-1185">Reference proteome</keyword>
<dbReference type="RefSeq" id="WP_200694463.1">
    <property type="nucleotide sequence ID" value="NZ_JAVREX010000004.1"/>
</dbReference>
<protein>
    <recommendedName>
        <fullName evidence="4">Integral membrane protein</fullName>
    </recommendedName>
</protein>
<evidence type="ECO:0000256" key="1">
    <source>
        <dbReference type="SAM" id="Phobius"/>
    </source>
</evidence>
<keyword evidence="1" id="KW-0472">Membrane</keyword>